<dbReference type="EMBL" id="FLQY01000240">
    <property type="protein sequence ID" value="SBT09243.1"/>
    <property type="molecule type" value="Genomic_DNA"/>
</dbReference>
<protein>
    <submittedName>
        <fullName evidence="2">Uncharacterized protein</fullName>
    </submittedName>
</protein>
<sequence length="98" mass="10273">MRRDSAGRHHALCRSKATNNRPSVRETPAQEATRLDQASPIAAGQVLIADKTTDNENNAGKASLWTALKTIQAYVGANAPSGLTAGPLLPALSPLSLQ</sequence>
<name>A0A1A8XYV0_9RHOO</name>
<dbReference type="AlphaFoldDB" id="A0A1A8XYV0"/>
<evidence type="ECO:0000313" key="2">
    <source>
        <dbReference type="EMBL" id="SBT09243.1"/>
    </source>
</evidence>
<proteinExistence type="predicted"/>
<organism evidence="2 3">
    <name type="scientific">Candidatus Propionivibrio aalborgensis</name>
    <dbReference type="NCBI Taxonomy" id="1860101"/>
    <lineage>
        <taxon>Bacteria</taxon>
        <taxon>Pseudomonadati</taxon>
        <taxon>Pseudomonadota</taxon>
        <taxon>Betaproteobacteria</taxon>
        <taxon>Rhodocyclales</taxon>
        <taxon>Rhodocyclaceae</taxon>
        <taxon>Propionivibrio</taxon>
    </lineage>
</organism>
<reference evidence="2 3" key="1">
    <citation type="submission" date="2016-06" db="EMBL/GenBank/DDBJ databases">
        <authorList>
            <person name="Kjaerup R.B."/>
            <person name="Dalgaard T.S."/>
            <person name="Juul-Madsen H.R."/>
        </authorList>
    </citation>
    <scope>NUCLEOTIDE SEQUENCE [LARGE SCALE GENOMIC DNA]</scope>
    <source>
        <strain evidence="2">2</strain>
    </source>
</reference>
<accession>A0A1A8XYV0</accession>
<evidence type="ECO:0000313" key="3">
    <source>
        <dbReference type="Proteomes" id="UP000199600"/>
    </source>
</evidence>
<evidence type="ECO:0000256" key="1">
    <source>
        <dbReference type="SAM" id="MobiDB-lite"/>
    </source>
</evidence>
<feature type="region of interest" description="Disordered" evidence="1">
    <location>
        <begin position="1"/>
        <end position="38"/>
    </location>
</feature>
<dbReference type="Proteomes" id="UP000199600">
    <property type="component" value="Unassembled WGS sequence"/>
</dbReference>
<gene>
    <name evidence="2" type="ORF">PROAA_3140003</name>
</gene>
<keyword evidence="3" id="KW-1185">Reference proteome</keyword>